<comment type="similarity">
    <text evidence="1">Belongs to the short-chain dehydrogenases/reductases (SDR) family.</text>
</comment>
<feature type="compositionally biased region" description="Pro residues" evidence="3">
    <location>
        <begin position="1"/>
        <end position="12"/>
    </location>
</feature>
<feature type="region of interest" description="Disordered" evidence="3">
    <location>
        <begin position="1"/>
        <end position="21"/>
    </location>
</feature>
<dbReference type="InterPro" id="IPR036291">
    <property type="entry name" value="NAD(P)-bd_dom_sf"/>
</dbReference>
<gene>
    <name evidence="4" type="ORF">ACFP1K_37955</name>
</gene>
<proteinExistence type="inferred from homology"/>
<dbReference type="SUPFAM" id="SSF51735">
    <property type="entry name" value="NAD(P)-binding Rossmann-fold domains"/>
    <property type="match status" value="1"/>
</dbReference>
<evidence type="ECO:0000256" key="3">
    <source>
        <dbReference type="SAM" id="MobiDB-lite"/>
    </source>
</evidence>
<keyword evidence="5" id="KW-1185">Reference proteome</keyword>
<dbReference type="PANTHER" id="PTHR42760">
    <property type="entry name" value="SHORT-CHAIN DEHYDROGENASES/REDUCTASES FAMILY MEMBER"/>
    <property type="match status" value="1"/>
</dbReference>
<dbReference type="PRINTS" id="PR00081">
    <property type="entry name" value="GDHRDH"/>
</dbReference>
<evidence type="ECO:0000256" key="1">
    <source>
        <dbReference type="ARBA" id="ARBA00006484"/>
    </source>
</evidence>
<evidence type="ECO:0000313" key="5">
    <source>
        <dbReference type="Proteomes" id="UP001596137"/>
    </source>
</evidence>
<sequence length="272" mass="28587">MTRPAEPAPAGTPSPEGAGSPLAAMFSLAGRTALVTGSRTGIGRAVAAGLAQAGADIVLHGHHDDLDEVEADIREVGRRSWRWIHDLSDTGRLPEAVASLLARHRIDILINNAGTIRRAPAVTHPYSDWQDVLKVNLDAVFLLTQAVAAPMLSRGAGKIVMIASMLSFQGGINVPGYTASKHAIAGLTRALACEWAPHNVQVNAIAPGYIATSNTEALRRDPTREPAIRSRIPATRWGTPEDLAGAAVFLSSSAAAYVNGHILAVDGGWLAR</sequence>
<dbReference type="Gene3D" id="3.40.50.720">
    <property type="entry name" value="NAD(P)-binding Rossmann-like Domain"/>
    <property type="match status" value="1"/>
</dbReference>
<dbReference type="EMBL" id="JBHSRF010000110">
    <property type="protein sequence ID" value="MFC6087000.1"/>
    <property type="molecule type" value="Genomic_DNA"/>
</dbReference>
<protein>
    <submittedName>
        <fullName evidence="4">SDR family oxidoreductase</fullName>
    </submittedName>
</protein>
<dbReference type="InterPro" id="IPR020904">
    <property type="entry name" value="Sc_DH/Rdtase_CS"/>
</dbReference>
<dbReference type="PRINTS" id="PR00080">
    <property type="entry name" value="SDRFAMILY"/>
</dbReference>
<dbReference type="PANTHER" id="PTHR42760:SF5">
    <property type="entry name" value="2-DEHYDRO-3-DEOXY-D-GLUCONATE 5-DEHYDROGENASE"/>
    <property type="match status" value="1"/>
</dbReference>
<comment type="caution">
    <text evidence="4">The sequence shown here is derived from an EMBL/GenBank/DDBJ whole genome shotgun (WGS) entry which is preliminary data.</text>
</comment>
<keyword evidence="2" id="KW-0560">Oxidoreductase</keyword>
<reference evidence="5" key="1">
    <citation type="journal article" date="2019" name="Int. J. Syst. Evol. Microbiol.">
        <title>The Global Catalogue of Microorganisms (GCM) 10K type strain sequencing project: providing services to taxonomists for standard genome sequencing and annotation.</title>
        <authorList>
            <consortium name="The Broad Institute Genomics Platform"/>
            <consortium name="The Broad Institute Genome Sequencing Center for Infectious Disease"/>
            <person name="Wu L."/>
            <person name="Ma J."/>
        </authorList>
    </citation>
    <scope>NUCLEOTIDE SEQUENCE [LARGE SCALE GENOMIC DNA]</scope>
    <source>
        <strain evidence="5">JCM 30346</strain>
    </source>
</reference>
<dbReference type="Proteomes" id="UP001596137">
    <property type="component" value="Unassembled WGS sequence"/>
</dbReference>
<dbReference type="PROSITE" id="PS00061">
    <property type="entry name" value="ADH_SHORT"/>
    <property type="match status" value="1"/>
</dbReference>
<dbReference type="RefSeq" id="WP_380762781.1">
    <property type="nucleotide sequence ID" value="NZ_JBHSRF010000110.1"/>
</dbReference>
<evidence type="ECO:0000256" key="2">
    <source>
        <dbReference type="ARBA" id="ARBA00023002"/>
    </source>
</evidence>
<dbReference type="InterPro" id="IPR002347">
    <property type="entry name" value="SDR_fam"/>
</dbReference>
<accession>A0ABW1NV01</accession>
<evidence type="ECO:0000313" key="4">
    <source>
        <dbReference type="EMBL" id="MFC6087000.1"/>
    </source>
</evidence>
<name>A0ABW1NV01_9ACTN</name>
<organism evidence="4 5">
    <name type="scientific">Sphaerisporangium aureirubrum</name>
    <dbReference type="NCBI Taxonomy" id="1544736"/>
    <lineage>
        <taxon>Bacteria</taxon>
        <taxon>Bacillati</taxon>
        <taxon>Actinomycetota</taxon>
        <taxon>Actinomycetes</taxon>
        <taxon>Streptosporangiales</taxon>
        <taxon>Streptosporangiaceae</taxon>
        <taxon>Sphaerisporangium</taxon>
    </lineage>
</organism>
<dbReference type="Pfam" id="PF13561">
    <property type="entry name" value="adh_short_C2"/>
    <property type="match status" value="1"/>
</dbReference>